<dbReference type="CDD" id="cd00077">
    <property type="entry name" value="HDc"/>
    <property type="match status" value="1"/>
</dbReference>
<sequence>MIPEKQTQSRPLSPRFAHALTYAFHLHQHQLRKGSSVPYISHLMSVAALVLEDGGNEDAAIAALLHDTIEDQGGNATRNEIRKQFGDAVLRIVDACTESDETPKPSWKERKLRAIAQLQQAEPAIQRVILADKLHNLRCIWADWQRQGDRVWQRFNASPADILWFYRACLDAVGDRFSSPMLIELRTLLTNLENSLDNLTSNVNSHGKTRLHNH</sequence>
<feature type="domain" description="HD/PDEase" evidence="1">
    <location>
        <begin position="35"/>
        <end position="146"/>
    </location>
</feature>
<evidence type="ECO:0000259" key="1">
    <source>
        <dbReference type="SMART" id="SM00471"/>
    </source>
</evidence>
<dbReference type="Gene3D" id="1.10.3210.10">
    <property type="entry name" value="Hypothetical protein af1432"/>
    <property type="match status" value="1"/>
</dbReference>
<name>A0AA96YPN4_9CYAN</name>
<evidence type="ECO:0000313" key="2">
    <source>
        <dbReference type="EMBL" id="WOB44107.1"/>
    </source>
</evidence>
<proteinExistence type="predicted"/>
<reference evidence="2" key="1">
    <citation type="submission" date="2020-05" db="EMBL/GenBank/DDBJ databases">
        <authorList>
            <person name="Zhu T."/>
            <person name="Keshari N."/>
            <person name="Lu X."/>
        </authorList>
    </citation>
    <scope>NUCLEOTIDE SEQUENCE</scope>
    <source>
        <strain evidence="2">NK1-22</strain>
    </source>
</reference>
<accession>A0AA96YPN4</accession>
<gene>
    <name evidence="2" type="ORF">HNI00_13805</name>
</gene>
<dbReference type="PANTHER" id="PTHR46246">
    <property type="entry name" value="GUANOSINE-3',5'-BIS(DIPHOSPHATE) 3'-PYROPHOSPHOHYDROLASE MESH1"/>
    <property type="match status" value="1"/>
</dbReference>
<dbReference type="InterPro" id="IPR003607">
    <property type="entry name" value="HD/PDEase_dom"/>
</dbReference>
<organism evidence="2">
    <name type="scientific">Thermoleptolyngbya oregonensis NK1-22</name>
    <dbReference type="NCBI Taxonomy" id="2547457"/>
    <lineage>
        <taxon>Bacteria</taxon>
        <taxon>Bacillati</taxon>
        <taxon>Cyanobacteriota</taxon>
        <taxon>Cyanophyceae</taxon>
        <taxon>Oculatellales</taxon>
        <taxon>Oculatellaceae</taxon>
        <taxon>Thermoleptolyngbya</taxon>
    </lineage>
</organism>
<dbReference type="SMART" id="SM00471">
    <property type="entry name" value="HDc"/>
    <property type="match status" value="1"/>
</dbReference>
<dbReference type="Pfam" id="PF13328">
    <property type="entry name" value="HD_4"/>
    <property type="match status" value="1"/>
</dbReference>
<dbReference type="GO" id="GO:0008893">
    <property type="term" value="F:guanosine-3',5'-bis(diphosphate) 3'-diphosphatase activity"/>
    <property type="evidence" value="ECO:0007669"/>
    <property type="project" value="TreeGrafter"/>
</dbReference>
<protein>
    <submittedName>
        <fullName evidence="2">HD domain-containing protein</fullName>
    </submittedName>
</protein>
<dbReference type="EMBL" id="CP053540">
    <property type="protein sequence ID" value="WOB44107.1"/>
    <property type="molecule type" value="Genomic_DNA"/>
</dbReference>
<dbReference type="SUPFAM" id="SSF109604">
    <property type="entry name" value="HD-domain/PDEase-like"/>
    <property type="match status" value="1"/>
</dbReference>
<dbReference type="AlphaFoldDB" id="A0AA96YPN4"/>
<dbReference type="PANTHER" id="PTHR46246:SF1">
    <property type="entry name" value="GUANOSINE-3',5'-BIS(DIPHOSPHATE) 3'-PYROPHOSPHOHYDROLASE MESH1"/>
    <property type="match status" value="1"/>
</dbReference>
<dbReference type="InterPro" id="IPR052194">
    <property type="entry name" value="MESH1"/>
</dbReference>
<dbReference type="KEGG" id="tog:HNI00_13805"/>
<dbReference type="RefSeq" id="WP_316787078.1">
    <property type="nucleotide sequence ID" value="NZ_CP053540.1"/>
</dbReference>